<organism evidence="1">
    <name type="scientific">Bionectria ochroleuca</name>
    <name type="common">Gliocladium roseum</name>
    <dbReference type="NCBI Taxonomy" id="29856"/>
    <lineage>
        <taxon>Eukaryota</taxon>
        <taxon>Fungi</taxon>
        <taxon>Dikarya</taxon>
        <taxon>Ascomycota</taxon>
        <taxon>Pezizomycotina</taxon>
        <taxon>Sordariomycetes</taxon>
        <taxon>Hypocreomycetidae</taxon>
        <taxon>Hypocreales</taxon>
        <taxon>Bionectriaceae</taxon>
        <taxon>Clonostachys</taxon>
    </lineage>
</organism>
<dbReference type="EMBL" id="CDPU01000178">
    <property type="protein sequence ID" value="CEO57905.1"/>
    <property type="molecule type" value="Genomic_DNA"/>
</dbReference>
<gene>
    <name evidence="1" type="ORF">BN869_000013963_1</name>
</gene>
<dbReference type="AlphaFoldDB" id="A0A0B7KSE8"/>
<protein>
    <submittedName>
        <fullName evidence="1">Uncharacterized protein</fullName>
    </submittedName>
</protein>
<sequence>MTQIREAKAFYPCRGQIPLSIGKSSISLRKIDTRLEFIIETSKNLEDRIEGFFFYETLKPDWVIKSIQTTIELSRDTLRKSREKQREKYIACHKLRDPDICKVQAVTANLIHRCHKDG</sequence>
<proteinExistence type="predicted"/>
<name>A0A0B7KSE8_BIOOC</name>
<evidence type="ECO:0000313" key="1">
    <source>
        <dbReference type="EMBL" id="CEO57905.1"/>
    </source>
</evidence>
<reference evidence="1" key="1">
    <citation type="submission" date="2015-01" db="EMBL/GenBank/DDBJ databases">
        <authorList>
            <person name="Durling Mikael"/>
        </authorList>
    </citation>
    <scope>NUCLEOTIDE SEQUENCE</scope>
</reference>
<accession>A0A0B7KSE8</accession>